<reference evidence="3" key="1">
    <citation type="journal article" date="2012" name="Nature">
        <title>A physical, genetic and functional sequence assembly of the barley genome.</title>
        <authorList>
            <consortium name="The International Barley Genome Sequencing Consortium"/>
            <person name="Mayer K.F."/>
            <person name="Waugh R."/>
            <person name="Brown J.W."/>
            <person name="Schulman A."/>
            <person name="Langridge P."/>
            <person name="Platzer M."/>
            <person name="Fincher G.B."/>
            <person name="Muehlbauer G.J."/>
            <person name="Sato K."/>
            <person name="Close T.J."/>
            <person name="Wise R.P."/>
            <person name="Stein N."/>
        </authorList>
    </citation>
    <scope>NUCLEOTIDE SEQUENCE [LARGE SCALE GENOMIC DNA]</scope>
    <source>
        <strain evidence="3">cv. Morex</strain>
    </source>
</reference>
<evidence type="ECO:0000256" key="1">
    <source>
        <dbReference type="SAM" id="MobiDB-lite"/>
    </source>
</evidence>
<feature type="region of interest" description="Disordered" evidence="1">
    <location>
        <begin position="1"/>
        <end position="181"/>
    </location>
</feature>
<dbReference type="PANTHER" id="PTHR33912">
    <property type="entry name" value="OS01G0939400 PROTEIN"/>
    <property type="match status" value="1"/>
</dbReference>
<reference evidence="2" key="2">
    <citation type="submission" date="2020-10" db="EMBL/GenBank/DDBJ databases">
        <authorList>
            <person name="Scholz U."/>
            <person name="Mascher M."/>
            <person name="Fiebig A."/>
        </authorList>
    </citation>
    <scope>NUCLEOTIDE SEQUENCE [LARGE SCALE GENOMIC DNA]</scope>
    <source>
        <strain evidence="2">cv. Morex</strain>
    </source>
</reference>
<sequence>MRASRDCRERKKSAIAGQLSPRTRRSMEMKLSPGTGEVFGGKKRPPSRLQKKAPASLQLEQAGPGAAQPSAAAWGDGRTPIPLLSPLVTSPAPAWEADQAGSRREAAQAETRSGGDADGILSPIRRGGYGVSNGADETATTPALSGGWRHPAMPAPTPTLASNGGGVWRHPAMPSPVPEPASLAPLFKSQCAVELHNPQAQAQ</sequence>
<dbReference type="EnsemblPlants" id="HORVU.MOREX.r3.4HG0388810.1">
    <property type="protein sequence ID" value="HORVU.MOREX.r3.4HG0388810.1.CDS1"/>
    <property type="gene ID" value="HORVU.MOREX.r3.4HG0388810"/>
</dbReference>
<organism evidence="2 3">
    <name type="scientific">Hordeum vulgare subsp. vulgare</name>
    <name type="common">Domesticated barley</name>
    <dbReference type="NCBI Taxonomy" id="112509"/>
    <lineage>
        <taxon>Eukaryota</taxon>
        <taxon>Viridiplantae</taxon>
        <taxon>Streptophyta</taxon>
        <taxon>Embryophyta</taxon>
        <taxon>Tracheophyta</taxon>
        <taxon>Spermatophyta</taxon>
        <taxon>Magnoliopsida</taxon>
        <taxon>Liliopsida</taxon>
        <taxon>Poales</taxon>
        <taxon>Poaceae</taxon>
        <taxon>BOP clade</taxon>
        <taxon>Pooideae</taxon>
        <taxon>Triticodae</taxon>
        <taxon>Triticeae</taxon>
        <taxon>Hordeinae</taxon>
        <taxon>Hordeum</taxon>
    </lineage>
</organism>
<dbReference type="Gramene" id="HORVU.MOREX.r2.4HG0323450.1">
    <property type="protein sequence ID" value="HORVU.MOREX.r2.4HG0323450.1.CDS.1"/>
    <property type="gene ID" value="HORVU.MOREX.r2.4HG0323450"/>
</dbReference>
<dbReference type="AlphaFoldDB" id="A0A8I6XJ16"/>
<feature type="compositionally biased region" description="Low complexity" evidence="1">
    <location>
        <begin position="61"/>
        <end position="73"/>
    </location>
</feature>
<keyword evidence="3" id="KW-1185">Reference proteome</keyword>
<reference evidence="2" key="3">
    <citation type="submission" date="2022-01" db="UniProtKB">
        <authorList>
            <consortium name="EnsemblPlants"/>
        </authorList>
    </citation>
    <scope>IDENTIFICATION</scope>
    <source>
        <strain evidence="2">subsp. vulgare</strain>
    </source>
</reference>
<dbReference type="Proteomes" id="UP000011116">
    <property type="component" value="Chromosome 4H"/>
</dbReference>
<evidence type="ECO:0000313" key="2">
    <source>
        <dbReference type="EnsemblPlants" id="HORVU.MOREX.r3.4HG0388810.1.CDS1"/>
    </source>
</evidence>
<evidence type="ECO:0000313" key="3">
    <source>
        <dbReference type="Proteomes" id="UP000011116"/>
    </source>
</evidence>
<dbReference type="PANTHER" id="PTHR33912:SF5">
    <property type="entry name" value="F22G5.17"/>
    <property type="match status" value="1"/>
</dbReference>
<dbReference type="OrthoDB" id="773117at2759"/>
<dbReference type="OMA" id="PVWEADQ"/>
<protein>
    <submittedName>
        <fullName evidence="2">Uncharacterized protein</fullName>
    </submittedName>
</protein>
<name>A0A8I6XJ16_HORVV</name>
<dbReference type="KEGG" id="hvg:123450637"/>
<dbReference type="GeneID" id="123450637"/>
<gene>
    <name evidence="2" type="primary">LOC123450637</name>
</gene>
<dbReference type="InterPro" id="IPR040381">
    <property type="entry name" value="At4g14450-like"/>
</dbReference>
<accession>A0A8I6XJ16</accession>
<dbReference type="Gramene" id="HORVU.MOREX.r3.4HG0388810.1">
    <property type="protein sequence ID" value="HORVU.MOREX.r3.4HG0388810.1.CDS1"/>
    <property type="gene ID" value="HORVU.MOREX.r3.4HG0388810"/>
</dbReference>
<feature type="compositionally biased region" description="Basic residues" evidence="1">
    <location>
        <begin position="41"/>
        <end position="51"/>
    </location>
</feature>
<dbReference type="RefSeq" id="XP_044983723.1">
    <property type="nucleotide sequence ID" value="XM_045127788.1"/>
</dbReference>
<proteinExistence type="predicted"/>